<dbReference type="InterPro" id="IPR021388">
    <property type="entry name" value="DUF3024"/>
</dbReference>
<protein>
    <submittedName>
        <fullName evidence="1">Unannotated protein</fullName>
    </submittedName>
</protein>
<organism evidence="1">
    <name type="scientific">freshwater metagenome</name>
    <dbReference type="NCBI Taxonomy" id="449393"/>
    <lineage>
        <taxon>unclassified sequences</taxon>
        <taxon>metagenomes</taxon>
        <taxon>ecological metagenomes</taxon>
    </lineage>
</organism>
<dbReference type="EMBL" id="CAFBMR010000036">
    <property type="protein sequence ID" value="CAB4914425.1"/>
    <property type="molecule type" value="Genomic_DNA"/>
</dbReference>
<dbReference type="AlphaFoldDB" id="A0A6J7HD61"/>
<dbReference type="Pfam" id="PF11225">
    <property type="entry name" value="DUF3024"/>
    <property type="match status" value="1"/>
</dbReference>
<gene>
    <name evidence="1" type="ORF">UFOPK3610_01029</name>
</gene>
<proteinExistence type="predicted"/>
<evidence type="ECO:0000313" key="1">
    <source>
        <dbReference type="EMBL" id="CAB4914425.1"/>
    </source>
</evidence>
<reference evidence="1" key="1">
    <citation type="submission" date="2020-05" db="EMBL/GenBank/DDBJ databases">
        <authorList>
            <person name="Chiriac C."/>
            <person name="Salcher M."/>
            <person name="Ghai R."/>
            <person name="Kavagutti S V."/>
        </authorList>
    </citation>
    <scope>NUCLEOTIDE SEQUENCE</scope>
</reference>
<accession>A0A6J7HD61</accession>
<sequence>MAVARLTYVKSRGEWSLGVSNSNGDFRRYAPLSTGSLTSLLNEIDADPTCAFWG</sequence>
<name>A0A6J7HD61_9ZZZZ</name>